<dbReference type="Pfam" id="PF09588">
    <property type="entry name" value="YqaJ"/>
    <property type="match status" value="1"/>
</dbReference>
<protein>
    <submittedName>
        <fullName evidence="3">Homogentisate 1,2-dioxygenase</fullName>
    </submittedName>
</protein>
<dbReference type="InterPro" id="IPR011335">
    <property type="entry name" value="Restrct_endonuc-II-like"/>
</dbReference>
<keyword evidence="3" id="KW-0223">Dioxygenase</keyword>
<feature type="compositionally biased region" description="Low complexity" evidence="1">
    <location>
        <begin position="495"/>
        <end position="506"/>
    </location>
</feature>
<sequence>MKHINVIQGSAEWLALRKDFFTASEAPMMMGAHKNISRNQLLDAKKGWTTIVDDYLQKLFDAGHAAEEAARPIAEKKLFEELYPVTGSAEVEGLPLLASFDGITLLEEVCFEHKIFNKTLAENVLNDVLEPHYYWQLEQQLLVSGADKVFFVTSDGTENRWQEMYYESVPERREQLIKGWMQFADDLENHVPEAKSEKVAAEPVRDLPAIRYEMNGLALSSNLDAYKAAANELVEISKQPLESDQDFANAEARQKVFTKAEKDISDICDRVLGEVGSIDAFVKDLRFISEQIRQARLSEGKQVKARKEEIRKEIYYAAMNEIGDAEQEAGRKVNAILPRLSIDVVGAMKGKRTIDSLKDAADGEVAKAKIEIANYRDAAMQNMLVIADNREFDFLFNDWAQIAFKAADDFKALVTARIAEHKEREAKREEEQRARIRAEEEAKARREAEAKAAKEKAELEAQQRAEQQQREAEETAQRQQQSSSVKEEANEPEAQETQTQTASTPQRVELSQVGSTGTTTRKLGMMEVNAVVSFVAWAKHEDAALADKLDALYQQYIEQREVA</sequence>
<dbReference type="SUPFAM" id="SSF52980">
    <property type="entry name" value="Restriction endonuclease-like"/>
    <property type="match status" value="1"/>
</dbReference>
<name>A0A6M4M8X3_9ALTE</name>
<dbReference type="Gene3D" id="3.90.320.10">
    <property type="match status" value="1"/>
</dbReference>
<dbReference type="InterPro" id="IPR011604">
    <property type="entry name" value="PDDEXK-like_dom_sf"/>
</dbReference>
<keyword evidence="3" id="KW-0560">Oxidoreductase</keyword>
<feature type="domain" description="YqaJ viral recombinase" evidence="2">
    <location>
        <begin position="12"/>
        <end position="146"/>
    </location>
</feature>
<evidence type="ECO:0000313" key="3">
    <source>
        <dbReference type="EMBL" id="QJR79651.1"/>
    </source>
</evidence>
<evidence type="ECO:0000313" key="4">
    <source>
        <dbReference type="Proteomes" id="UP000219285"/>
    </source>
</evidence>
<reference evidence="3 4" key="2">
    <citation type="submission" date="2020-04" db="EMBL/GenBank/DDBJ databases">
        <title>Complete genome sequence of Alteromonas pelagimontana 5.12T.</title>
        <authorList>
            <person name="Sinha R.K."/>
            <person name="Krishnan K.P."/>
            <person name="Kurian J.P."/>
        </authorList>
    </citation>
    <scope>NUCLEOTIDE SEQUENCE [LARGE SCALE GENOMIC DNA]</scope>
    <source>
        <strain evidence="3 4">5.12</strain>
    </source>
</reference>
<dbReference type="Proteomes" id="UP000219285">
    <property type="component" value="Chromosome"/>
</dbReference>
<dbReference type="RefSeq" id="WP_075609029.1">
    <property type="nucleotide sequence ID" value="NZ_CP052766.1"/>
</dbReference>
<dbReference type="InterPro" id="IPR019080">
    <property type="entry name" value="YqaJ_viral_recombinase"/>
</dbReference>
<keyword evidence="4" id="KW-1185">Reference proteome</keyword>
<evidence type="ECO:0000256" key="1">
    <source>
        <dbReference type="SAM" id="MobiDB-lite"/>
    </source>
</evidence>
<accession>A0A6M4M8X3</accession>
<dbReference type="AlphaFoldDB" id="A0A6M4M8X3"/>
<dbReference type="GO" id="GO:0051213">
    <property type="term" value="F:dioxygenase activity"/>
    <property type="evidence" value="ECO:0007669"/>
    <property type="project" value="UniProtKB-KW"/>
</dbReference>
<reference evidence="4" key="1">
    <citation type="submission" date="2014-12" db="EMBL/GenBank/DDBJ databases">
        <title>Complete genome sequence of a multi-drug resistant Klebsiella pneumoniae.</title>
        <authorList>
            <person name="Hua X."/>
            <person name="Chen Q."/>
            <person name="Li X."/>
            <person name="Feng Y."/>
            <person name="Ruan Z."/>
            <person name="Yu Y."/>
        </authorList>
    </citation>
    <scope>NUCLEOTIDE SEQUENCE [LARGE SCALE GENOMIC DNA]</scope>
    <source>
        <strain evidence="4">5.12</strain>
    </source>
</reference>
<gene>
    <name evidence="3" type="ORF">CA267_001970</name>
</gene>
<dbReference type="KEGG" id="apel:CA267_001970"/>
<feature type="region of interest" description="Disordered" evidence="1">
    <location>
        <begin position="421"/>
        <end position="517"/>
    </location>
</feature>
<dbReference type="OrthoDB" id="9135654at2"/>
<dbReference type="EMBL" id="CP052766">
    <property type="protein sequence ID" value="QJR79651.1"/>
    <property type="molecule type" value="Genomic_DNA"/>
</dbReference>
<proteinExistence type="predicted"/>
<feature type="compositionally biased region" description="Basic and acidic residues" evidence="1">
    <location>
        <begin position="421"/>
        <end position="476"/>
    </location>
</feature>
<organism evidence="3 4">
    <name type="scientific">Alteromonas pelagimontana</name>
    <dbReference type="NCBI Taxonomy" id="1858656"/>
    <lineage>
        <taxon>Bacteria</taxon>
        <taxon>Pseudomonadati</taxon>
        <taxon>Pseudomonadota</taxon>
        <taxon>Gammaproteobacteria</taxon>
        <taxon>Alteromonadales</taxon>
        <taxon>Alteromonadaceae</taxon>
        <taxon>Alteromonas/Salinimonas group</taxon>
        <taxon>Alteromonas</taxon>
    </lineage>
</organism>
<evidence type="ECO:0000259" key="2">
    <source>
        <dbReference type="Pfam" id="PF09588"/>
    </source>
</evidence>